<protein>
    <submittedName>
        <fullName evidence="1">Uncharacterized protein</fullName>
    </submittedName>
</protein>
<sequence>MHERDKTASPQRILDLPRGFGESTDMTFVIDARDQAGRPGDEVTSFHHLTLRGGRVAPVTDGSPLWPALSIDEDPPRYDRVFIDDASKSAFSEALL</sequence>
<proteinExistence type="predicted"/>
<organism evidence="1 2">
    <name type="scientific">Frondihabitans australicus</name>
    <dbReference type="NCBI Taxonomy" id="386892"/>
    <lineage>
        <taxon>Bacteria</taxon>
        <taxon>Bacillati</taxon>
        <taxon>Actinomycetota</taxon>
        <taxon>Actinomycetes</taxon>
        <taxon>Micrococcales</taxon>
        <taxon>Microbacteriaceae</taxon>
        <taxon>Frondihabitans</taxon>
    </lineage>
</organism>
<dbReference type="Proteomes" id="UP000280008">
    <property type="component" value="Unassembled WGS sequence"/>
</dbReference>
<dbReference type="RefSeq" id="WP_121371298.1">
    <property type="nucleotide sequence ID" value="NZ_RBKS01000001.1"/>
</dbReference>
<keyword evidence="2" id="KW-1185">Reference proteome</keyword>
<comment type="caution">
    <text evidence="1">The sequence shown here is derived from an EMBL/GenBank/DDBJ whole genome shotgun (WGS) entry which is preliminary data.</text>
</comment>
<evidence type="ECO:0000313" key="2">
    <source>
        <dbReference type="Proteomes" id="UP000280008"/>
    </source>
</evidence>
<gene>
    <name evidence="1" type="ORF">C8E83_3479</name>
</gene>
<reference evidence="1 2" key="1">
    <citation type="submission" date="2018-10" db="EMBL/GenBank/DDBJ databases">
        <title>Sequencing the genomes of 1000 actinobacteria strains.</title>
        <authorList>
            <person name="Klenk H.-P."/>
        </authorList>
    </citation>
    <scope>NUCLEOTIDE SEQUENCE [LARGE SCALE GENOMIC DNA]</scope>
    <source>
        <strain evidence="1 2">DSM 17894</strain>
    </source>
</reference>
<dbReference type="AlphaFoldDB" id="A0A495IKP5"/>
<name>A0A495IKP5_9MICO</name>
<evidence type="ECO:0000313" key="1">
    <source>
        <dbReference type="EMBL" id="RKR76310.1"/>
    </source>
</evidence>
<dbReference type="EMBL" id="RBKS01000001">
    <property type="protein sequence ID" value="RKR76310.1"/>
    <property type="molecule type" value="Genomic_DNA"/>
</dbReference>
<accession>A0A495IKP5</accession>